<dbReference type="Gene3D" id="3.40.630.10">
    <property type="entry name" value="Zn peptidases"/>
    <property type="match status" value="2"/>
</dbReference>
<organism evidence="3">
    <name type="scientific">Mytilinidion resinicola</name>
    <dbReference type="NCBI Taxonomy" id="574789"/>
    <lineage>
        <taxon>Eukaryota</taxon>
        <taxon>Fungi</taxon>
        <taxon>Dikarya</taxon>
        <taxon>Ascomycota</taxon>
        <taxon>Pezizomycotina</taxon>
        <taxon>Dothideomycetes</taxon>
        <taxon>Pleosporomycetidae</taxon>
        <taxon>Mytilinidiales</taxon>
        <taxon>Mytilinidiaceae</taxon>
        <taxon>Mytilinidion</taxon>
    </lineage>
</organism>
<dbReference type="RefSeq" id="XP_033580552.1">
    <property type="nucleotide sequence ID" value="XM_033724250.1"/>
</dbReference>
<evidence type="ECO:0000256" key="2">
    <source>
        <dbReference type="PIRNR" id="PIRNR037226"/>
    </source>
</evidence>
<dbReference type="Proteomes" id="UP000504636">
    <property type="component" value="Unplaced"/>
</dbReference>
<proteinExistence type="inferred from homology"/>
<dbReference type="CDD" id="cd03887">
    <property type="entry name" value="M20_Acy1L2"/>
    <property type="match status" value="1"/>
</dbReference>
<dbReference type="PANTHER" id="PTHR30575:SF0">
    <property type="entry name" value="XAA-ARG DIPEPTIDASE"/>
    <property type="match status" value="1"/>
</dbReference>
<dbReference type="GeneID" id="54465143"/>
<accession>A0A6A6YYG1</accession>
<gene>
    <name evidence="3 5" type="ORF">BDZ99DRAFT_507478</name>
</gene>
<dbReference type="SUPFAM" id="SSF53187">
    <property type="entry name" value="Zn-dependent exopeptidases"/>
    <property type="match status" value="1"/>
</dbReference>
<dbReference type="InterPro" id="IPR036264">
    <property type="entry name" value="Bact_exopeptidase_dim_dom"/>
</dbReference>
<reference evidence="3 5" key="1">
    <citation type="journal article" date="2020" name="Stud. Mycol.">
        <title>101 Dothideomycetes genomes: a test case for predicting lifestyles and emergence of pathogens.</title>
        <authorList>
            <person name="Haridas S."/>
            <person name="Albert R."/>
            <person name="Binder M."/>
            <person name="Bloem J."/>
            <person name="Labutti K."/>
            <person name="Salamov A."/>
            <person name="Andreopoulos B."/>
            <person name="Baker S."/>
            <person name="Barry K."/>
            <person name="Bills G."/>
            <person name="Bluhm B."/>
            <person name="Cannon C."/>
            <person name="Castanera R."/>
            <person name="Culley D."/>
            <person name="Daum C."/>
            <person name="Ezra D."/>
            <person name="Gonzalez J."/>
            <person name="Henrissat B."/>
            <person name="Kuo A."/>
            <person name="Liang C."/>
            <person name="Lipzen A."/>
            <person name="Lutzoni F."/>
            <person name="Magnuson J."/>
            <person name="Mondo S."/>
            <person name="Nolan M."/>
            <person name="Ohm R."/>
            <person name="Pangilinan J."/>
            <person name="Park H.-J."/>
            <person name="Ramirez L."/>
            <person name="Alfaro M."/>
            <person name="Sun H."/>
            <person name="Tritt A."/>
            <person name="Yoshinaga Y."/>
            <person name="Zwiers L.-H."/>
            <person name="Turgeon B."/>
            <person name="Goodwin S."/>
            <person name="Spatafora J."/>
            <person name="Crous P."/>
            <person name="Grigoriev I."/>
        </authorList>
    </citation>
    <scope>NUCLEOTIDE SEQUENCE</scope>
    <source>
        <strain evidence="3 5">CBS 304.34</strain>
    </source>
</reference>
<dbReference type="Pfam" id="PF01546">
    <property type="entry name" value="Peptidase_M20"/>
    <property type="match status" value="1"/>
</dbReference>
<dbReference type="PANTHER" id="PTHR30575">
    <property type="entry name" value="PEPTIDASE M20"/>
    <property type="match status" value="1"/>
</dbReference>
<evidence type="ECO:0000313" key="4">
    <source>
        <dbReference type="Proteomes" id="UP000504636"/>
    </source>
</evidence>
<dbReference type="InterPro" id="IPR002933">
    <property type="entry name" value="Peptidase_M20"/>
</dbReference>
<dbReference type="InterPro" id="IPR052030">
    <property type="entry name" value="Peptidase_M20/M20A_hydrolases"/>
</dbReference>
<evidence type="ECO:0000313" key="5">
    <source>
        <dbReference type="RefSeq" id="XP_033580552.1"/>
    </source>
</evidence>
<dbReference type="GO" id="GO:0016805">
    <property type="term" value="F:dipeptidase activity"/>
    <property type="evidence" value="ECO:0007669"/>
    <property type="project" value="InterPro"/>
</dbReference>
<dbReference type="InterPro" id="IPR017144">
    <property type="entry name" value="Xaa-Arg_dipeptidase"/>
</dbReference>
<keyword evidence="4" id="KW-1185">Reference proteome</keyword>
<reference evidence="5" key="3">
    <citation type="submission" date="2025-04" db="UniProtKB">
        <authorList>
            <consortium name="RefSeq"/>
        </authorList>
    </citation>
    <scope>IDENTIFICATION</scope>
    <source>
        <strain evidence="5">CBS 304.34</strain>
    </source>
</reference>
<reference evidence="5" key="2">
    <citation type="submission" date="2020-04" db="EMBL/GenBank/DDBJ databases">
        <authorList>
            <consortium name="NCBI Genome Project"/>
        </authorList>
    </citation>
    <scope>NUCLEOTIDE SEQUENCE</scope>
    <source>
        <strain evidence="5">CBS 304.34</strain>
    </source>
</reference>
<evidence type="ECO:0000313" key="3">
    <source>
        <dbReference type="EMBL" id="KAF2813588.1"/>
    </source>
</evidence>
<name>A0A6A6YYG1_9PEZI</name>
<dbReference type="AlphaFoldDB" id="A0A6A6YYG1"/>
<sequence length="362" mass="38787">MTEILAIFQNPELALQEHTAHDTLVAALESLGPAIKVAPHAYNAPAAFEAEFGSGGRVLTFNAEYDALPDVGHACGHNLIATTSLWAFLAVAEALQESKLPGRVRLLGTPAEETIGGKITLIKAGAYKDADACLMVHPTSSSHFPDHILGDAFDKTLAITTSSVTRRCWRMALLRQHVRPEERIHVIIPEGGIATNVIPEKVMLAFTVRAPMLARAEVLDQRIVSCCKGAAEATGCELDITRRDAGAYADLRTNVAICGAFQDAIKGLGLETQNNVGRETTPVSTDQGNVSHECPSWHGAFGISSEGANPHTVGFEKAAGTRSSFDRALLACEGMAIAAYRFLTDDELAEEVRKEFEASRTP</sequence>
<evidence type="ECO:0000256" key="1">
    <source>
        <dbReference type="ARBA" id="ARBA00006247"/>
    </source>
</evidence>
<dbReference type="SUPFAM" id="SSF55031">
    <property type="entry name" value="Bacterial exopeptidase dimerisation domain"/>
    <property type="match status" value="1"/>
</dbReference>
<dbReference type="OrthoDB" id="6119954at2759"/>
<protein>
    <recommendedName>
        <fullName evidence="2">Peptidase M20 domain-containing protein 2</fullName>
    </recommendedName>
</protein>
<dbReference type="EMBL" id="MU003696">
    <property type="protein sequence ID" value="KAF2813588.1"/>
    <property type="molecule type" value="Genomic_DNA"/>
</dbReference>
<comment type="similarity">
    <text evidence="1 2">Belongs to the peptidase M20A family.</text>
</comment>
<dbReference type="PIRSF" id="PIRSF037226">
    <property type="entry name" value="Amidohydrolase_ACY1L2_prd"/>
    <property type="match status" value="1"/>
</dbReference>